<evidence type="ECO:0000256" key="1">
    <source>
        <dbReference type="ARBA" id="ARBA00023015"/>
    </source>
</evidence>
<dbReference type="Gene3D" id="1.10.357.10">
    <property type="entry name" value="Tetracycline Repressor, domain 2"/>
    <property type="match status" value="1"/>
</dbReference>
<dbReference type="PANTHER" id="PTHR47506:SF1">
    <property type="entry name" value="HTH-TYPE TRANSCRIPTIONAL REGULATOR YJDC"/>
    <property type="match status" value="1"/>
</dbReference>
<dbReference type="GO" id="GO:0003677">
    <property type="term" value="F:DNA binding"/>
    <property type="evidence" value="ECO:0007669"/>
    <property type="project" value="UniProtKB-UniRule"/>
</dbReference>
<keyword evidence="7" id="KW-1185">Reference proteome</keyword>
<dbReference type="PROSITE" id="PS50977">
    <property type="entry name" value="HTH_TETR_2"/>
    <property type="match status" value="1"/>
</dbReference>
<organism evidence="6 7">
    <name type="scientific">Lyngbya aestuarii BL J</name>
    <dbReference type="NCBI Taxonomy" id="1348334"/>
    <lineage>
        <taxon>Bacteria</taxon>
        <taxon>Bacillati</taxon>
        <taxon>Cyanobacteriota</taxon>
        <taxon>Cyanophyceae</taxon>
        <taxon>Oscillatoriophycideae</taxon>
        <taxon>Oscillatoriales</taxon>
        <taxon>Microcoleaceae</taxon>
        <taxon>Lyngbya</taxon>
    </lineage>
</organism>
<dbReference type="Pfam" id="PF00440">
    <property type="entry name" value="TetR_N"/>
    <property type="match status" value="1"/>
</dbReference>
<evidence type="ECO:0000256" key="4">
    <source>
        <dbReference type="PROSITE-ProRule" id="PRU00335"/>
    </source>
</evidence>
<dbReference type="Proteomes" id="UP000017127">
    <property type="component" value="Unassembled WGS sequence"/>
</dbReference>
<dbReference type="Pfam" id="PF16925">
    <property type="entry name" value="TetR_C_13"/>
    <property type="match status" value="1"/>
</dbReference>
<evidence type="ECO:0000313" key="7">
    <source>
        <dbReference type="Proteomes" id="UP000017127"/>
    </source>
</evidence>
<feature type="DNA-binding region" description="H-T-H motif" evidence="4">
    <location>
        <begin position="29"/>
        <end position="48"/>
    </location>
</feature>
<keyword evidence="3" id="KW-0804">Transcription</keyword>
<dbReference type="InterPro" id="IPR011075">
    <property type="entry name" value="TetR_C"/>
</dbReference>
<keyword evidence="2 4" id="KW-0238">DNA-binding</keyword>
<dbReference type="PANTHER" id="PTHR47506">
    <property type="entry name" value="TRANSCRIPTIONAL REGULATORY PROTEIN"/>
    <property type="match status" value="1"/>
</dbReference>
<accession>U7QSL7</accession>
<evidence type="ECO:0000256" key="2">
    <source>
        <dbReference type="ARBA" id="ARBA00023125"/>
    </source>
</evidence>
<comment type="caution">
    <text evidence="6">The sequence shown here is derived from an EMBL/GenBank/DDBJ whole genome shotgun (WGS) entry which is preliminary data.</text>
</comment>
<dbReference type="AlphaFoldDB" id="U7QSL7"/>
<protein>
    <submittedName>
        <fullName evidence="6">Bacterial regulatory s, tetR family protein</fullName>
    </submittedName>
</protein>
<dbReference type="InterPro" id="IPR036271">
    <property type="entry name" value="Tet_transcr_reg_TetR-rel_C_sf"/>
</dbReference>
<name>U7QSL7_9CYAN</name>
<dbReference type="InterPro" id="IPR009057">
    <property type="entry name" value="Homeodomain-like_sf"/>
</dbReference>
<dbReference type="EMBL" id="AUZM01000003">
    <property type="protein sequence ID" value="ERT09386.1"/>
    <property type="molecule type" value="Genomic_DNA"/>
</dbReference>
<reference evidence="6 7" key="1">
    <citation type="journal article" date="2013" name="Front. Microbiol.">
        <title>Comparative genomic analyses of the cyanobacterium, Lyngbya aestuarii BL J, a powerful hydrogen producer.</title>
        <authorList>
            <person name="Kothari A."/>
            <person name="Vaughn M."/>
            <person name="Garcia-Pichel F."/>
        </authorList>
    </citation>
    <scope>NUCLEOTIDE SEQUENCE [LARGE SCALE GENOMIC DNA]</scope>
    <source>
        <strain evidence="6 7">BL J</strain>
    </source>
</reference>
<dbReference type="RefSeq" id="WP_023064268.1">
    <property type="nucleotide sequence ID" value="NZ_AUZM01000003.1"/>
</dbReference>
<proteinExistence type="predicted"/>
<dbReference type="PATRIC" id="fig|1348334.3.peg.483"/>
<keyword evidence="1" id="KW-0805">Transcription regulation</keyword>
<evidence type="ECO:0000259" key="5">
    <source>
        <dbReference type="PROSITE" id="PS50977"/>
    </source>
</evidence>
<gene>
    <name evidence="6" type="ORF">M595_0488</name>
</gene>
<dbReference type="SUPFAM" id="SSF46689">
    <property type="entry name" value="Homeodomain-like"/>
    <property type="match status" value="1"/>
</dbReference>
<evidence type="ECO:0000256" key="3">
    <source>
        <dbReference type="ARBA" id="ARBA00023163"/>
    </source>
</evidence>
<feature type="domain" description="HTH tetR-type" evidence="5">
    <location>
        <begin position="6"/>
        <end position="66"/>
    </location>
</feature>
<dbReference type="SUPFAM" id="SSF48498">
    <property type="entry name" value="Tetracyclin repressor-like, C-terminal domain"/>
    <property type="match status" value="1"/>
</dbReference>
<dbReference type="Gene3D" id="1.10.10.60">
    <property type="entry name" value="Homeodomain-like"/>
    <property type="match status" value="1"/>
</dbReference>
<evidence type="ECO:0000313" key="6">
    <source>
        <dbReference type="EMBL" id="ERT09386.1"/>
    </source>
</evidence>
<dbReference type="InterPro" id="IPR001647">
    <property type="entry name" value="HTH_TetR"/>
</dbReference>
<sequence>MARHKEFNRGEVLAKAMETFWRYGYEGTSVQDLTQSMGINRGSLYDTFGDKRSLFLEAIAHYDQTIVRSAIARLEAPDASKQAIIDHFKSLVDRIVADTERRGCFVTNTAVELCPHDPDTAQRVANNLQRIEQAFYKALLRAQEKGEISAEKNLPALARYFTCNLQGLRVISKVNSDPQALEEIVQILLSVLD</sequence>